<organism evidence="1 2">
    <name type="scientific">Ammoniphilus resinae</name>
    <dbReference type="NCBI Taxonomy" id="861532"/>
    <lineage>
        <taxon>Bacteria</taxon>
        <taxon>Bacillati</taxon>
        <taxon>Bacillota</taxon>
        <taxon>Bacilli</taxon>
        <taxon>Bacillales</taxon>
        <taxon>Paenibacillaceae</taxon>
        <taxon>Aneurinibacillus group</taxon>
        <taxon>Ammoniphilus</taxon>
    </lineage>
</organism>
<evidence type="ECO:0000313" key="1">
    <source>
        <dbReference type="EMBL" id="MBP1932399.1"/>
    </source>
</evidence>
<dbReference type="RefSeq" id="WP_209810444.1">
    <property type="nucleotide sequence ID" value="NZ_JAGGKT010000006.1"/>
</dbReference>
<name>A0ABS4GQ59_9BACL</name>
<keyword evidence="2" id="KW-1185">Reference proteome</keyword>
<accession>A0ABS4GQ59</accession>
<dbReference type="Proteomes" id="UP001519343">
    <property type="component" value="Unassembled WGS sequence"/>
</dbReference>
<protein>
    <submittedName>
        <fullName evidence="1">Uncharacterized protein</fullName>
    </submittedName>
</protein>
<gene>
    <name evidence="1" type="ORF">J2Z37_002400</name>
</gene>
<evidence type="ECO:0000313" key="2">
    <source>
        <dbReference type="Proteomes" id="UP001519343"/>
    </source>
</evidence>
<comment type="caution">
    <text evidence="1">The sequence shown here is derived from an EMBL/GenBank/DDBJ whole genome shotgun (WGS) entry which is preliminary data.</text>
</comment>
<reference evidence="1 2" key="1">
    <citation type="submission" date="2021-03" db="EMBL/GenBank/DDBJ databases">
        <title>Genomic Encyclopedia of Type Strains, Phase IV (KMG-IV): sequencing the most valuable type-strain genomes for metagenomic binning, comparative biology and taxonomic classification.</title>
        <authorList>
            <person name="Goeker M."/>
        </authorList>
    </citation>
    <scope>NUCLEOTIDE SEQUENCE [LARGE SCALE GENOMIC DNA]</scope>
    <source>
        <strain evidence="1 2">DSM 24738</strain>
    </source>
</reference>
<sequence>MLDFTEKIKTIQDMNTLLALKEQIKDEIVDKNTSWQTRLILYKKVKLINEFINNHAMK</sequence>
<dbReference type="EMBL" id="JAGGKT010000006">
    <property type="protein sequence ID" value="MBP1932399.1"/>
    <property type="molecule type" value="Genomic_DNA"/>
</dbReference>
<proteinExistence type="predicted"/>